<keyword evidence="2" id="KW-1133">Transmembrane helix</keyword>
<keyword evidence="3" id="KW-0732">Signal</keyword>
<feature type="transmembrane region" description="Helical" evidence="2">
    <location>
        <begin position="254"/>
        <end position="276"/>
    </location>
</feature>
<accession>A0A9W9LPV5</accession>
<evidence type="ECO:0008006" key="6">
    <source>
        <dbReference type="Google" id="ProtNLM"/>
    </source>
</evidence>
<protein>
    <recommendedName>
        <fullName evidence="6">Mid2 domain-containing protein</fullName>
    </recommendedName>
</protein>
<feature type="region of interest" description="Disordered" evidence="1">
    <location>
        <begin position="286"/>
        <end position="384"/>
    </location>
</feature>
<dbReference type="EMBL" id="JAPQKO010000003">
    <property type="protein sequence ID" value="KAJ5171669.1"/>
    <property type="molecule type" value="Genomic_DNA"/>
</dbReference>
<dbReference type="AlphaFoldDB" id="A0A9W9LPV5"/>
<feature type="chain" id="PRO_5040797261" description="Mid2 domain-containing protein" evidence="3">
    <location>
        <begin position="20"/>
        <end position="384"/>
    </location>
</feature>
<feature type="signal peptide" evidence="3">
    <location>
        <begin position="1"/>
        <end position="19"/>
    </location>
</feature>
<gene>
    <name evidence="4" type="ORF">N7492_004262</name>
</gene>
<evidence type="ECO:0000313" key="5">
    <source>
        <dbReference type="Proteomes" id="UP001146351"/>
    </source>
</evidence>
<evidence type="ECO:0000256" key="3">
    <source>
        <dbReference type="SAM" id="SignalP"/>
    </source>
</evidence>
<evidence type="ECO:0000313" key="4">
    <source>
        <dbReference type="EMBL" id="KAJ5171669.1"/>
    </source>
</evidence>
<reference evidence="4" key="2">
    <citation type="journal article" date="2023" name="IMA Fungus">
        <title>Comparative genomic study of the Penicillium genus elucidates a diverse pangenome and 15 lateral gene transfer events.</title>
        <authorList>
            <person name="Petersen C."/>
            <person name="Sorensen T."/>
            <person name="Nielsen M.R."/>
            <person name="Sondergaard T.E."/>
            <person name="Sorensen J.L."/>
            <person name="Fitzpatrick D.A."/>
            <person name="Frisvad J.C."/>
            <person name="Nielsen K.L."/>
        </authorList>
    </citation>
    <scope>NUCLEOTIDE SEQUENCE</scope>
    <source>
        <strain evidence="4">IBT 21917</strain>
    </source>
</reference>
<evidence type="ECO:0000256" key="2">
    <source>
        <dbReference type="SAM" id="Phobius"/>
    </source>
</evidence>
<feature type="region of interest" description="Disordered" evidence="1">
    <location>
        <begin position="219"/>
        <end position="249"/>
    </location>
</feature>
<comment type="caution">
    <text evidence="4">The sequence shown here is derived from an EMBL/GenBank/DDBJ whole genome shotgun (WGS) entry which is preliminary data.</text>
</comment>
<reference evidence="4" key="1">
    <citation type="submission" date="2022-11" db="EMBL/GenBank/DDBJ databases">
        <authorList>
            <person name="Petersen C."/>
        </authorList>
    </citation>
    <scope>NUCLEOTIDE SEQUENCE</scope>
    <source>
        <strain evidence="4">IBT 21917</strain>
    </source>
</reference>
<keyword evidence="2" id="KW-0472">Membrane</keyword>
<evidence type="ECO:0000256" key="1">
    <source>
        <dbReference type="SAM" id="MobiDB-lite"/>
    </source>
</evidence>
<dbReference type="OrthoDB" id="5347452at2759"/>
<sequence length="384" mass="40777">MLVRAVVLVALSWLPDVSALDAPWPSSTLSETRPQPMAPQPTPGMHLRRGIARHQEPQVTSSEWSDQPNLCGWAGASLDHPISCDPESTCRYHAANANFSGMMGCCGEQGCAFQTACFDAEQISKTPTLTDTPGAFSLYCTQSSLNACMTTVYSDISVTDYACGASSTRLNAYTSAFDHHPGDAVVSRWDHYLPRIHDTELSSYEAQLAPTPRSQAAIKVTGLAHSRRSSDSSESSESQNSPYQNHKPLAQKGAIGGGVAGGVAGGVLIALGVVYVMRRQSRKKEQAKADAEANDQGSLRDPGASINMGDYPTKEPETSPYHSASENHAPAEMASSDPSHCMAEAVGCSPIDRAHEMPGEAPSGTTSEHFVAELPAESVPVEKA</sequence>
<name>A0A9W9LPV5_9EURO</name>
<proteinExistence type="predicted"/>
<keyword evidence="2" id="KW-0812">Transmembrane</keyword>
<keyword evidence="5" id="KW-1185">Reference proteome</keyword>
<organism evidence="4 5">
    <name type="scientific">Penicillium capsulatum</name>
    <dbReference type="NCBI Taxonomy" id="69766"/>
    <lineage>
        <taxon>Eukaryota</taxon>
        <taxon>Fungi</taxon>
        <taxon>Dikarya</taxon>
        <taxon>Ascomycota</taxon>
        <taxon>Pezizomycotina</taxon>
        <taxon>Eurotiomycetes</taxon>
        <taxon>Eurotiomycetidae</taxon>
        <taxon>Eurotiales</taxon>
        <taxon>Aspergillaceae</taxon>
        <taxon>Penicillium</taxon>
    </lineage>
</organism>
<dbReference type="Proteomes" id="UP001146351">
    <property type="component" value="Unassembled WGS sequence"/>
</dbReference>